<reference evidence="3 4" key="1">
    <citation type="submission" date="2018-05" db="EMBL/GenBank/DDBJ databases">
        <title>Complete Genome Sequence of Methylobacterium sp. 17Sr1-28.</title>
        <authorList>
            <person name="Srinivasan S."/>
        </authorList>
    </citation>
    <scope>NUCLEOTIDE SEQUENCE [LARGE SCALE GENOMIC DNA]</scope>
    <source>
        <strain evidence="3 4">17Sr1-28</strain>
    </source>
</reference>
<protein>
    <recommendedName>
        <fullName evidence="2">Alpha/beta hydrolase domain-containing protein</fullName>
    </recommendedName>
</protein>
<keyword evidence="4" id="KW-1185">Reference proteome</keyword>
<dbReference type="OrthoDB" id="9779952at2"/>
<accession>A0A2U8WJK2</accession>
<sequence length="665" mass="70364">MTRIRRAATAALVGGGLAGSGLVAGPAGAEVTRFETLKAEKPALQGRSFGERGQAEKVTGRATIALDPADPRNAVIADIALAPRNAEGRVEATADVVLLRPERPNGLLIVEIPNRGRKLIGPLVEGSSTEASGRLEQADDAGRGFLLSRGYTLAWIGWQGDVAPSDGRAGAGMGIRLPVLAGITGPSREEWSFDNTTSPIEAPLTWPAADLDPAKARLTVRAKAEDPRTTPPGLSFRFVDAGRIAITRPAGFDGSALYELSYTARDPAVTGLGLAAIRDVATFLRHDASARNPLARDGRSTIDRAIGFGISQSGRVLRDLLYLGLNEDERGRMVFDGMMPHIAGSRRSFTNARFAQPGRNPGPHLDRSYPADQFPFAYATTTDALTGKRDGLFLRCRLGNTCPRLMHVDSEYELWGSRGALVTTDTRGAELEQPPEVRVYMITGAPHFANPDARTATDPACALPVSPVHAGAASRALLTALEAWITDGVAPPASRYPSRADGTLGAPAHLYPPIPGLPYTGLHTPAQWVEPGVQSGPEPAGPPVVRGTYPLLLPKVDPDGNTLAGLRLPLIEVPRATYTAWNPTRGVAAETLCNQKGGVLPFAGTRTAAQAAHDPRPSLEERYPDAGDYAAAVKAAADRMVIERTLLPADAEDMAKAAAEGRLAR</sequence>
<dbReference type="InterPro" id="IPR045394">
    <property type="entry name" value="Abhydrolase_dom"/>
</dbReference>
<evidence type="ECO:0000259" key="2">
    <source>
        <dbReference type="Pfam" id="PF20091"/>
    </source>
</evidence>
<feature type="chain" id="PRO_5016074288" description="Alpha/beta hydrolase domain-containing protein" evidence="1">
    <location>
        <begin position="30"/>
        <end position="665"/>
    </location>
</feature>
<dbReference type="Pfam" id="PF20091">
    <property type="entry name" value="Abhydrolase_10"/>
    <property type="match status" value="1"/>
</dbReference>
<organism evidence="3 4">
    <name type="scientific">Methylobacterium terrae</name>
    <dbReference type="NCBI Taxonomy" id="2202827"/>
    <lineage>
        <taxon>Bacteria</taxon>
        <taxon>Pseudomonadati</taxon>
        <taxon>Pseudomonadota</taxon>
        <taxon>Alphaproteobacteria</taxon>
        <taxon>Hyphomicrobiales</taxon>
        <taxon>Methylobacteriaceae</taxon>
        <taxon>Methylobacterium</taxon>
    </lineage>
</organism>
<dbReference type="Proteomes" id="UP000245444">
    <property type="component" value="Chromosome"/>
</dbReference>
<evidence type="ECO:0000313" key="4">
    <source>
        <dbReference type="Proteomes" id="UP000245444"/>
    </source>
</evidence>
<dbReference type="RefSeq" id="WP_109958760.1">
    <property type="nucleotide sequence ID" value="NZ_CP029553.1"/>
</dbReference>
<evidence type="ECO:0000313" key="3">
    <source>
        <dbReference type="EMBL" id="AWN46415.1"/>
    </source>
</evidence>
<name>A0A2U8WJK2_9HYPH</name>
<proteinExistence type="predicted"/>
<gene>
    <name evidence="3" type="ORF">DK419_08870</name>
</gene>
<feature type="domain" description="Alpha/beta hydrolase" evidence="2">
    <location>
        <begin position="216"/>
        <end position="655"/>
    </location>
</feature>
<dbReference type="AlphaFoldDB" id="A0A2U8WJK2"/>
<keyword evidence="1" id="KW-0732">Signal</keyword>
<feature type="signal peptide" evidence="1">
    <location>
        <begin position="1"/>
        <end position="29"/>
    </location>
</feature>
<dbReference type="EMBL" id="CP029553">
    <property type="protein sequence ID" value="AWN46415.1"/>
    <property type="molecule type" value="Genomic_DNA"/>
</dbReference>
<dbReference type="KEGG" id="mtea:DK419_08870"/>
<evidence type="ECO:0000256" key="1">
    <source>
        <dbReference type="SAM" id="SignalP"/>
    </source>
</evidence>